<evidence type="ECO:0000313" key="1">
    <source>
        <dbReference type="EMBL" id="KAJ7408105.1"/>
    </source>
</evidence>
<organism evidence="1 2">
    <name type="scientific">Willisornis vidua</name>
    <name type="common">Xingu scale-backed antbird</name>
    <dbReference type="NCBI Taxonomy" id="1566151"/>
    <lineage>
        <taxon>Eukaryota</taxon>
        <taxon>Metazoa</taxon>
        <taxon>Chordata</taxon>
        <taxon>Craniata</taxon>
        <taxon>Vertebrata</taxon>
        <taxon>Euteleostomi</taxon>
        <taxon>Archelosauria</taxon>
        <taxon>Archosauria</taxon>
        <taxon>Dinosauria</taxon>
        <taxon>Saurischia</taxon>
        <taxon>Theropoda</taxon>
        <taxon>Coelurosauria</taxon>
        <taxon>Aves</taxon>
        <taxon>Neognathae</taxon>
        <taxon>Neoaves</taxon>
        <taxon>Telluraves</taxon>
        <taxon>Australaves</taxon>
        <taxon>Passeriformes</taxon>
        <taxon>Thamnophilidae</taxon>
        <taxon>Willisornis</taxon>
    </lineage>
</organism>
<dbReference type="PANTHER" id="PTHR33332">
    <property type="entry name" value="REVERSE TRANSCRIPTASE DOMAIN-CONTAINING PROTEIN"/>
    <property type="match status" value="1"/>
</dbReference>
<protein>
    <submittedName>
        <fullName evidence="1">RNA-directed DNA polymerase from mobile element jockey-like protein</fullName>
    </submittedName>
</protein>
<keyword evidence="2" id="KW-1185">Reference proteome</keyword>
<name>A0ABQ9CXK0_9PASS</name>
<reference evidence="1" key="1">
    <citation type="submission" date="2019-10" db="EMBL/GenBank/DDBJ databases">
        <authorList>
            <person name="Soares A.E.R."/>
            <person name="Aleixo A."/>
            <person name="Schneider P."/>
            <person name="Miyaki C.Y."/>
            <person name="Schneider M.P."/>
            <person name="Mello C."/>
            <person name="Vasconcelos A.T.R."/>
        </authorList>
    </citation>
    <scope>NUCLEOTIDE SEQUENCE</scope>
    <source>
        <tissue evidence="1">Muscle</tissue>
    </source>
</reference>
<dbReference type="Proteomes" id="UP001145742">
    <property type="component" value="Unassembled WGS sequence"/>
</dbReference>
<proteinExistence type="predicted"/>
<gene>
    <name evidence="1" type="ORF">WISP_123514</name>
</gene>
<evidence type="ECO:0000313" key="2">
    <source>
        <dbReference type="Proteomes" id="UP001145742"/>
    </source>
</evidence>
<accession>A0ABQ9CXK0</accession>
<comment type="caution">
    <text evidence="1">The sequence shown here is derived from an EMBL/GenBank/DDBJ whole genome shotgun (WGS) entry which is preliminary data.</text>
</comment>
<sequence length="204" mass="23362">MGQNIPKNLDDNFMEQVIKELTWKDAFPDLLLVTRVDLMSQVEIGDLLAKATTREVPADWKLVNIVLIFKKGKKQDPGNYRSVSLTSVPGKVMEIILGNIEKDNTVIGHNQHTLVRGKSCLSNLISFYYKITYLIDQGRPVDVIILDFSKAFSTVFPRILLDKMSSTQLGKHIMWWILNDKNHTRKLQKIDKSPDKQLKLLTIL</sequence>
<dbReference type="EMBL" id="WHWB01034567">
    <property type="protein sequence ID" value="KAJ7408105.1"/>
    <property type="molecule type" value="Genomic_DNA"/>
</dbReference>